<reference evidence="9" key="3">
    <citation type="submission" date="2018-04" db="EMBL/GenBank/DDBJ databases">
        <authorList>
            <person name="Sheh A."/>
            <person name="Shen Z."/>
            <person name="Mannion A.J."/>
            <person name="Fox J.G."/>
        </authorList>
    </citation>
    <scope>NUCLEOTIDE SEQUENCE</scope>
    <source>
        <strain evidence="9">Missouri</strain>
    </source>
</reference>
<evidence type="ECO:0000313" key="8">
    <source>
        <dbReference type="EMBL" id="AQQ59438.1"/>
    </source>
</evidence>
<dbReference type="Proteomes" id="UP000029870">
    <property type="component" value="Unassembled WGS sequence"/>
</dbReference>
<dbReference type="GeneID" id="60656462"/>
<dbReference type="STRING" id="37372.XJ32_04295"/>
<dbReference type="InterPro" id="IPR005484">
    <property type="entry name" value="Ribosomal_uL18_bac/plant/anim"/>
</dbReference>
<proteinExistence type="inferred from homology"/>
<evidence type="ECO:0000256" key="1">
    <source>
        <dbReference type="ARBA" id="ARBA00007116"/>
    </source>
</evidence>
<dbReference type="RefSeq" id="WP_004086465.1">
    <property type="nucleotide sequence ID" value="NZ_CAOUIW010000001.1"/>
</dbReference>
<comment type="function">
    <text evidence="7">This is one of the proteins that bind and probably mediate the attachment of the 5S RNA into the large ribosomal subunit, where it forms part of the central protuberance.</text>
</comment>
<dbReference type="Gene3D" id="3.30.420.100">
    <property type="match status" value="1"/>
</dbReference>
<dbReference type="GO" id="GO:0006412">
    <property type="term" value="P:translation"/>
    <property type="evidence" value="ECO:0007669"/>
    <property type="project" value="UniProtKB-UniRule"/>
</dbReference>
<evidence type="ECO:0000256" key="7">
    <source>
        <dbReference type="HAMAP-Rule" id="MF_01337"/>
    </source>
</evidence>
<dbReference type="EMBL" id="CP019645">
    <property type="protein sequence ID" value="AQQ59438.1"/>
    <property type="molecule type" value="Genomic_DNA"/>
</dbReference>
<dbReference type="EMBL" id="JRPH02000007">
    <property type="protein sequence ID" value="TLE05510.1"/>
    <property type="molecule type" value="Genomic_DNA"/>
</dbReference>
<organism evidence="8 11">
    <name type="scientific">Helicobacter bilis</name>
    <dbReference type="NCBI Taxonomy" id="37372"/>
    <lineage>
        <taxon>Bacteria</taxon>
        <taxon>Pseudomonadati</taxon>
        <taxon>Campylobacterota</taxon>
        <taxon>Epsilonproteobacteria</taxon>
        <taxon>Campylobacterales</taxon>
        <taxon>Helicobacteraceae</taxon>
        <taxon>Helicobacter</taxon>
    </lineage>
</organism>
<keyword evidence="2 7" id="KW-0699">rRNA-binding</keyword>
<dbReference type="KEGG" id="hbl:XJ32_04295"/>
<evidence type="ECO:0000313" key="9">
    <source>
        <dbReference type="EMBL" id="TLE05510.1"/>
    </source>
</evidence>
<evidence type="ECO:0000256" key="2">
    <source>
        <dbReference type="ARBA" id="ARBA00022730"/>
    </source>
</evidence>
<gene>
    <name evidence="7" type="primary">rplR</name>
    <name evidence="9" type="ORF">LS77_003325</name>
    <name evidence="8" type="ORF">XJ32_04295</name>
</gene>
<dbReference type="PANTHER" id="PTHR12899:SF3">
    <property type="entry name" value="LARGE RIBOSOMAL SUBUNIT PROTEIN UL18M"/>
    <property type="match status" value="1"/>
</dbReference>
<dbReference type="InterPro" id="IPR057268">
    <property type="entry name" value="Ribosomal_L18"/>
</dbReference>
<dbReference type="GO" id="GO:0003735">
    <property type="term" value="F:structural constituent of ribosome"/>
    <property type="evidence" value="ECO:0007669"/>
    <property type="project" value="InterPro"/>
</dbReference>
<reference evidence="8 11" key="2">
    <citation type="submission" date="2017-02" db="EMBL/GenBank/DDBJ databases">
        <title>Whole genome sequencing of Helicobacter bilis strain AAQJH.</title>
        <authorList>
            <person name="Conlan S."/>
            <person name="Thomas P.J."/>
            <person name="Mullikin J."/>
            <person name="Palmore T.N."/>
            <person name="Frank K.M."/>
            <person name="Segre J.A."/>
        </authorList>
    </citation>
    <scope>NUCLEOTIDE SEQUENCE [LARGE SCALE GENOMIC DNA]</scope>
    <source>
        <strain evidence="8 11">AAQJH</strain>
    </source>
</reference>
<evidence type="ECO:0000313" key="10">
    <source>
        <dbReference type="Proteomes" id="UP000029870"/>
    </source>
</evidence>
<dbReference type="GO" id="GO:0008097">
    <property type="term" value="F:5S rRNA binding"/>
    <property type="evidence" value="ECO:0007669"/>
    <property type="project" value="TreeGrafter"/>
</dbReference>
<dbReference type="AlphaFoldDB" id="A0A1Q2LG80"/>
<dbReference type="GO" id="GO:0022625">
    <property type="term" value="C:cytosolic large ribosomal subunit"/>
    <property type="evidence" value="ECO:0007669"/>
    <property type="project" value="TreeGrafter"/>
</dbReference>
<dbReference type="PANTHER" id="PTHR12899">
    <property type="entry name" value="39S RIBOSOMAL PROTEIN L18, MITOCHONDRIAL"/>
    <property type="match status" value="1"/>
</dbReference>
<dbReference type="NCBIfam" id="TIGR00060">
    <property type="entry name" value="L18_bact"/>
    <property type="match status" value="1"/>
</dbReference>
<sequence length="118" mass="13081">MTAKVLEKKKILREKCKKRIRSQCNGSATKPRVSVFRSNKHFYAQAIDDSKGHTIAAIDSRVLKVGNTKEDTNKMGAEFAKLLKAKNIDAVVFDRNGYLYHGVVAAFADGLRNNGIAL</sequence>
<comment type="subunit">
    <text evidence="7">Part of the 50S ribosomal subunit; part of the 5S rRNA/L5/L18/L25 subcomplex. Contacts the 5S and 23S rRNAs.</text>
</comment>
<evidence type="ECO:0000256" key="3">
    <source>
        <dbReference type="ARBA" id="ARBA00022884"/>
    </source>
</evidence>
<dbReference type="HAMAP" id="MF_01337_B">
    <property type="entry name" value="Ribosomal_uL18_B"/>
    <property type="match status" value="1"/>
</dbReference>
<dbReference type="Proteomes" id="UP000188298">
    <property type="component" value="Chromosome"/>
</dbReference>
<keyword evidence="3 7" id="KW-0694">RNA-binding</keyword>
<keyword evidence="4 7" id="KW-0689">Ribosomal protein</keyword>
<dbReference type="CDD" id="cd00432">
    <property type="entry name" value="Ribosomal_L18_L5e"/>
    <property type="match status" value="1"/>
</dbReference>
<evidence type="ECO:0000256" key="5">
    <source>
        <dbReference type="ARBA" id="ARBA00023274"/>
    </source>
</evidence>
<evidence type="ECO:0000313" key="11">
    <source>
        <dbReference type="Proteomes" id="UP000188298"/>
    </source>
</evidence>
<dbReference type="Pfam" id="PF00861">
    <property type="entry name" value="Ribosomal_L18p"/>
    <property type="match status" value="1"/>
</dbReference>
<dbReference type="SUPFAM" id="SSF53137">
    <property type="entry name" value="Translational machinery components"/>
    <property type="match status" value="1"/>
</dbReference>
<evidence type="ECO:0000256" key="4">
    <source>
        <dbReference type="ARBA" id="ARBA00022980"/>
    </source>
</evidence>
<accession>A0A1Q2LG80</accession>
<comment type="similarity">
    <text evidence="1 7">Belongs to the universal ribosomal protein uL18 family.</text>
</comment>
<protein>
    <recommendedName>
        <fullName evidence="6 7">Large ribosomal subunit protein uL18</fullName>
    </recommendedName>
</protein>
<keyword evidence="5 7" id="KW-0687">Ribonucleoprotein</keyword>
<reference evidence="9 10" key="1">
    <citation type="journal article" date="2014" name="Genome Announc.">
        <title>Draft genome sequences of eight enterohepatic helicobacter species isolated from both laboratory and wild rodents.</title>
        <authorList>
            <person name="Sheh A."/>
            <person name="Shen Z."/>
            <person name="Fox J.G."/>
        </authorList>
    </citation>
    <scope>NUCLEOTIDE SEQUENCE [LARGE SCALE GENOMIC DNA]</scope>
    <source>
        <strain evidence="9 10">Missouri</strain>
    </source>
</reference>
<dbReference type="InterPro" id="IPR004389">
    <property type="entry name" value="Ribosomal_uL18_bac-type"/>
</dbReference>
<evidence type="ECO:0000256" key="6">
    <source>
        <dbReference type="ARBA" id="ARBA00035197"/>
    </source>
</evidence>
<name>A0A1Q2LG80_9HELI</name>